<gene>
    <name evidence="2" type="ORF">A2976_00055</name>
</gene>
<accession>A0A1F4VMJ9</accession>
<keyword evidence="1" id="KW-1133">Transmembrane helix</keyword>
<keyword evidence="1" id="KW-0812">Transmembrane</keyword>
<dbReference type="Proteomes" id="UP000178346">
    <property type="component" value="Unassembled WGS sequence"/>
</dbReference>
<feature type="transmembrane region" description="Helical" evidence="1">
    <location>
        <begin position="77"/>
        <end position="110"/>
    </location>
</feature>
<protein>
    <submittedName>
        <fullName evidence="2">Uncharacterized protein</fullName>
    </submittedName>
</protein>
<evidence type="ECO:0000313" key="2">
    <source>
        <dbReference type="EMBL" id="OGC58401.1"/>
    </source>
</evidence>
<name>A0A1F4VMJ9_UNCKA</name>
<proteinExistence type="predicted"/>
<reference evidence="2 3" key="1">
    <citation type="journal article" date="2016" name="Nat. Commun.">
        <title>Thousands of microbial genomes shed light on interconnected biogeochemical processes in an aquifer system.</title>
        <authorList>
            <person name="Anantharaman K."/>
            <person name="Brown C.T."/>
            <person name="Hug L.A."/>
            <person name="Sharon I."/>
            <person name="Castelle C.J."/>
            <person name="Probst A.J."/>
            <person name="Thomas B.C."/>
            <person name="Singh A."/>
            <person name="Wilkins M.J."/>
            <person name="Karaoz U."/>
            <person name="Brodie E.L."/>
            <person name="Williams K.H."/>
            <person name="Hubbard S.S."/>
            <person name="Banfield J.F."/>
        </authorList>
    </citation>
    <scope>NUCLEOTIDE SEQUENCE [LARGE SCALE GENOMIC DNA]</scope>
</reference>
<dbReference type="AlphaFoldDB" id="A0A1F4VMJ9"/>
<evidence type="ECO:0000256" key="1">
    <source>
        <dbReference type="SAM" id="Phobius"/>
    </source>
</evidence>
<feature type="transmembrane region" description="Helical" evidence="1">
    <location>
        <begin position="6"/>
        <end position="24"/>
    </location>
</feature>
<evidence type="ECO:0000313" key="3">
    <source>
        <dbReference type="Proteomes" id="UP000178346"/>
    </source>
</evidence>
<dbReference type="EMBL" id="MEVJ01000001">
    <property type="protein sequence ID" value="OGC58401.1"/>
    <property type="molecule type" value="Genomic_DNA"/>
</dbReference>
<organism evidence="2 3">
    <name type="scientific">candidate division WWE3 bacterium RIFCSPLOWO2_01_FULL_41_9</name>
    <dbReference type="NCBI Taxonomy" id="1802626"/>
    <lineage>
        <taxon>Bacteria</taxon>
        <taxon>Katanobacteria</taxon>
    </lineage>
</organism>
<feature type="transmembrane region" description="Helical" evidence="1">
    <location>
        <begin position="36"/>
        <end position="57"/>
    </location>
</feature>
<keyword evidence="1" id="KW-0472">Membrane</keyword>
<comment type="caution">
    <text evidence="2">The sequence shown here is derived from an EMBL/GenBank/DDBJ whole genome shotgun (WGS) entry which is preliminary data.</text>
</comment>
<sequence length="120" mass="14403">MPKSIFTMMLIDALLWFYWIRELFNTRPETTESVLRFLLLLFFALGLALSFPFYFYFFKKAPDFTNLRLLYRRCLKWGFYLSFGTVFLFGLRAFHALTILNVVLFLVLYVAIFHQIRGRG</sequence>